<organism evidence="1">
    <name type="scientific">marine metagenome</name>
    <dbReference type="NCBI Taxonomy" id="408172"/>
    <lineage>
        <taxon>unclassified sequences</taxon>
        <taxon>metagenomes</taxon>
        <taxon>ecological metagenomes</taxon>
    </lineage>
</organism>
<protein>
    <submittedName>
        <fullName evidence="1">Uncharacterized protein</fullName>
    </submittedName>
</protein>
<name>A0A382FZW8_9ZZZZ</name>
<evidence type="ECO:0000313" key="1">
    <source>
        <dbReference type="EMBL" id="SVB68159.1"/>
    </source>
</evidence>
<gene>
    <name evidence="1" type="ORF">METZ01_LOCUS221013</name>
</gene>
<dbReference type="EMBL" id="UINC01052624">
    <property type="protein sequence ID" value="SVB68159.1"/>
    <property type="molecule type" value="Genomic_DNA"/>
</dbReference>
<accession>A0A382FZW8</accession>
<proteinExistence type="predicted"/>
<reference evidence="1" key="1">
    <citation type="submission" date="2018-05" db="EMBL/GenBank/DDBJ databases">
        <authorList>
            <person name="Lanie J.A."/>
            <person name="Ng W.-L."/>
            <person name="Kazmierczak K.M."/>
            <person name="Andrzejewski T.M."/>
            <person name="Davidsen T.M."/>
            <person name="Wayne K.J."/>
            <person name="Tettelin H."/>
            <person name="Glass J.I."/>
            <person name="Rusch D."/>
            <person name="Podicherti R."/>
            <person name="Tsui H.-C.T."/>
            <person name="Winkler M.E."/>
        </authorList>
    </citation>
    <scope>NUCLEOTIDE SEQUENCE</scope>
</reference>
<feature type="non-terminal residue" evidence="1">
    <location>
        <position position="105"/>
    </location>
</feature>
<dbReference type="AlphaFoldDB" id="A0A382FZW8"/>
<sequence>MRIIFLFILFFLSSTLFSQDMMDQKIAVFSGGASGLVDIEESAISSLVEEELVATGEFRVIEQSNTVLPLSFRKRELSGISKFASNLWRSQADTLDPSVAVLLDN</sequence>